<evidence type="ECO:0000313" key="3">
    <source>
        <dbReference type="EMBL" id="KAB2583811.1"/>
    </source>
</evidence>
<organism evidence="3 4">
    <name type="scientific">Rhodococcus erythropolis</name>
    <name type="common">Arthrobacter picolinophilus</name>
    <dbReference type="NCBI Taxonomy" id="1833"/>
    <lineage>
        <taxon>Bacteria</taxon>
        <taxon>Bacillati</taxon>
        <taxon>Actinomycetota</taxon>
        <taxon>Actinomycetes</taxon>
        <taxon>Mycobacteriales</taxon>
        <taxon>Nocardiaceae</taxon>
        <taxon>Rhodococcus</taxon>
        <taxon>Rhodococcus erythropolis group</taxon>
    </lineage>
</organism>
<comment type="caution">
    <text evidence="3">The sequence shown here is derived from an EMBL/GenBank/DDBJ whole genome shotgun (WGS) entry which is preliminary data.</text>
</comment>
<proteinExistence type="predicted"/>
<sequence length="217" mass="23795">MNSQPGWYPDPQNPTIVRYWDGQQWTSQTQARSANLATVNPKPPMTSLTKVIWLLIAIAVGVVALIVGTTVVANLAGSKPETITIDDAKNTQLTLRKDPTFTDSSTYEEINGRDFALVVKDPWANNDRRIVLRGKIFQFDTITGTDRFLANVGTSANGIGNNQTAQFIGIGSELDSFVEGDEVILHVIVDGEYAYTSTSDKFTTVPRFQVGIIELAK</sequence>
<feature type="transmembrane region" description="Helical" evidence="1">
    <location>
        <begin position="51"/>
        <end position="76"/>
    </location>
</feature>
<dbReference type="Proteomes" id="UP000325576">
    <property type="component" value="Unassembled WGS sequence"/>
</dbReference>
<accession>A0A5N5E249</accession>
<protein>
    <recommendedName>
        <fullName evidence="2">DUF2510 domain-containing protein</fullName>
    </recommendedName>
</protein>
<evidence type="ECO:0000256" key="1">
    <source>
        <dbReference type="SAM" id="Phobius"/>
    </source>
</evidence>
<gene>
    <name evidence="3" type="ORF">BS297_18730</name>
</gene>
<keyword evidence="1" id="KW-0472">Membrane</keyword>
<name>A0A5N5E249_RHOER</name>
<keyword evidence="1" id="KW-1133">Transmembrane helix</keyword>
<evidence type="ECO:0000259" key="2">
    <source>
        <dbReference type="Pfam" id="PF10708"/>
    </source>
</evidence>
<keyword evidence="1" id="KW-0812">Transmembrane</keyword>
<dbReference type="Pfam" id="PF10708">
    <property type="entry name" value="DUF2510"/>
    <property type="match status" value="1"/>
</dbReference>
<evidence type="ECO:0000313" key="4">
    <source>
        <dbReference type="Proteomes" id="UP000325576"/>
    </source>
</evidence>
<reference evidence="3 4" key="1">
    <citation type="journal article" date="2017" name="Poromechanics V (2013)">
        <title>Genomic Characterization of the Arsenic-Tolerant Actinobacterium, &lt;i&gt;Rhodococcus erythropolis&lt;/i&gt; S43.</title>
        <authorList>
            <person name="Retamal-Morales G."/>
            <person name="Mehnert M."/>
            <person name="Schwabe R."/>
            <person name="Tischler D."/>
            <person name="Schloemann M."/>
            <person name="Levican G.J."/>
        </authorList>
    </citation>
    <scope>NUCLEOTIDE SEQUENCE [LARGE SCALE GENOMIC DNA]</scope>
    <source>
        <strain evidence="3 4">S43</strain>
    </source>
</reference>
<dbReference type="AlphaFoldDB" id="A0A5N5E249"/>
<dbReference type="InterPro" id="IPR018929">
    <property type="entry name" value="DUF2510"/>
</dbReference>
<feature type="domain" description="DUF2510" evidence="2">
    <location>
        <begin position="5"/>
        <end position="33"/>
    </location>
</feature>
<dbReference type="EMBL" id="MRBO01000501">
    <property type="protein sequence ID" value="KAB2583811.1"/>
    <property type="molecule type" value="Genomic_DNA"/>
</dbReference>